<dbReference type="Pfam" id="PF13683">
    <property type="entry name" value="rve_3"/>
    <property type="match status" value="1"/>
</dbReference>
<sequence>MKQGFIPPHWPWRNRMIERFIQTLKAQCVGGHRFESIRHAPHAICDRIAVRNNRHSSSCPAIRTAARAFGRAA</sequence>
<dbReference type="Gene3D" id="3.30.420.10">
    <property type="entry name" value="Ribonuclease H-like superfamily/Ribonuclease H"/>
    <property type="match status" value="1"/>
</dbReference>
<dbReference type="SUPFAM" id="SSF53098">
    <property type="entry name" value="Ribonuclease H-like"/>
    <property type="match status" value="1"/>
</dbReference>
<protein>
    <submittedName>
        <fullName evidence="2">Integrase core domain-containing protein</fullName>
    </submittedName>
</protein>
<gene>
    <name evidence="2" type="ORF">AB0T83_19680</name>
</gene>
<dbReference type="RefSeq" id="WP_366194920.1">
    <property type="nucleotide sequence ID" value="NZ_JBFBVU010000057.1"/>
</dbReference>
<evidence type="ECO:0000313" key="3">
    <source>
        <dbReference type="Proteomes" id="UP001553161"/>
    </source>
</evidence>
<accession>A0ABV3LC03</accession>
<dbReference type="InterPro" id="IPR001584">
    <property type="entry name" value="Integrase_cat-core"/>
</dbReference>
<reference evidence="2 3" key="1">
    <citation type="submission" date="2024-07" db="EMBL/GenBank/DDBJ databases">
        <authorList>
            <person name="Kang M."/>
        </authorList>
    </citation>
    <scope>NUCLEOTIDE SEQUENCE [LARGE SCALE GENOMIC DNA]</scope>
    <source>
        <strain evidence="2 3">DFM31</strain>
    </source>
</reference>
<organism evidence="2 3">
    <name type="scientific">Meridianimarinicoccus marinus</name>
    <dbReference type="NCBI Taxonomy" id="3231483"/>
    <lineage>
        <taxon>Bacteria</taxon>
        <taxon>Pseudomonadati</taxon>
        <taxon>Pseudomonadota</taxon>
        <taxon>Alphaproteobacteria</taxon>
        <taxon>Rhodobacterales</taxon>
        <taxon>Paracoccaceae</taxon>
        <taxon>Meridianimarinicoccus</taxon>
    </lineage>
</organism>
<evidence type="ECO:0000313" key="2">
    <source>
        <dbReference type="EMBL" id="MEV8468966.1"/>
    </source>
</evidence>
<dbReference type="Proteomes" id="UP001553161">
    <property type="component" value="Unassembled WGS sequence"/>
</dbReference>
<evidence type="ECO:0000259" key="1">
    <source>
        <dbReference type="Pfam" id="PF13683"/>
    </source>
</evidence>
<proteinExistence type="predicted"/>
<dbReference type="EMBL" id="JBFBVU010000057">
    <property type="protein sequence ID" value="MEV8468966.1"/>
    <property type="molecule type" value="Genomic_DNA"/>
</dbReference>
<name>A0ABV3LC03_9RHOB</name>
<dbReference type="InterPro" id="IPR036397">
    <property type="entry name" value="RNaseH_sf"/>
</dbReference>
<keyword evidence="3" id="KW-1185">Reference proteome</keyword>
<feature type="domain" description="Integrase catalytic" evidence="1">
    <location>
        <begin position="2"/>
        <end position="49"/>
    </location>
</feature>
<dbReference type="InterPro" id="IPR012337">
    <property type="entry name" value="RNaseH-like_sf"/>
</dbReference>
<comment type="caution">
    <text evidence="2">The sequence shown here is derived from an EMBL/GenBank/DDBJ whole genome shotgun (WGS) entry which is preliminary data.</text>
</comment>